<reference evidence="2 3" key="1">
    <citation type="journal article" date="2015" name="Int. J. Syst. Evol. Microbiol.">
        <title>Bacillus glycinifermentans sp. nov., isolated from fermented soybean paste.</title>
        <authorList>
            <person name="Kim S.J."/>
            <person name="Dunlap C.A."/>
            <person name="Kwon S.W."/>
            <person name="Rooney A.P."/>
        </authorList>
    </citation>
    <scope>NUCLEOTIDE SEQUENCE [LARGE SCALE GENOMIC DNA]</scope>
    <source>
        <strain evidence="2 3">GO-13</strain>
    </source>
</reference>
<organism evidence="2 3">
    <name type="scientific">Bacillus glycinifermentans</name>
    <dbReference type="NCBI Taxonomy" id="1664069"/>
    <lineage>
        <taxon>Bacteria</taxon>
        <taxon>Bacillati</taxon>
        <taxon>Bacillota</taxon>
        <taxon>Bacilli</taxon>
        <taxon>Bacillales</taxon>
        <taxon>Bacillaceae</taxon>
        <taxon>Bacillus</taxon>
    </lineage>
</organism>
<dbReference type="Proteomes" id="UP000036168">
    <property type="component" value="Unassembled WGS sequence"/>
</dbReference>
<feature type="transmembrane region" description="Helical" evidence="1">
    <location>
        <begin position="37"/>
        <end position="57"/>
    </location>
</feature>
<comment type="caution">
    <text evidence="2">The sequence shown here is derived from an EMBL/GenBank/DDBJ whole genome shotgun (WGS) entry which is preliminary data.</text>
</comment>
<evidence type="ECO:0000313" key="2">
    <source>
        <dbReference type="EMBL" id="KRT95514.1"/>
    </source>
</evidence>
<keyword evidence="1" id="KW-0812">Transmembrane</keyword>
<name>A0A0T6BVM6_9BACI</name>
<evidence type="ECO:0000313" key="3">
    <source>
        <dbReference type="Proteomes" id="UP000036168"/>
    </source>
</evidence>
<keyword evidence="1" id="KW-0472">Membrane</keyword>
<dbReference type="EMBL" id="LECW02000002">
    <property type="protein sequence ID" value="KRT95514.1"/>
    <property type="molecule type" value="Genomic_DNA"/>
</dbReference>
<accession>A0A0T6BVM6</accession>
<keyword evidence="1" id="KW-1133">Transmembrane helix</keyword>
<gene>
    <name evidence="2" type="ORF">AB447_209445</name>
</gene>
<protein>
    <submittedName>
        <fullName evidence="2">Uncharacterized protein</fullName>
    </submittedName>
</protein>
<sequence>MFKIFFNSHPFIKNISEILITAISLGVWFSVNINHYLGVFLGFLTAGTINSVLGCSWEPKKKTT</sequence>
<dbReference type="AlphaFoldDB" id="A0A0T6BVM6"/>
<evidence type="ECO:0000256" key="1">
    <source>
        <dbReference type="SAM" id="Phobius"/>
    </source>
</evidence>
<proteinExistence type="predicted"/>